<dbReference type="PANTHER" id="PTHR47691">
    <property type="entry name" value="REGULATOR-RELATED"/>
    <property type="match status" value="1"/>
</dbReference>
<accession>A0A9P6LBG8</accession>
<dbReference type="SUPFAM" id="SSF52540">
    <property type="entry name" value="P-loop containing nucleoside triphosphate hydrolases"/>
    <property type="match status" value="1"/>
</dbReference>
<dbReference type="SMART" id="SM00028">
    <property type="entry name" value="TPR"/>
    <property type="match status" value="4"/>
</dbReference>
<dbReference type="CDD" id="cd21037">
    <property type="entry name" value="MLKL_NTD"/>
    <property type="match status" value="1"/>
</dbReference>
<dbReference type="Proteomes" id="UP000736335">
    <property type="component" value="Unassembled WGS sequence"/>
</dbReference>
<dbReference type="InterPro" id="IPR059179">
    <property type="entry name" value="MLKL-like_MCAfunc"/>
</dbReference>
<name>A0A9P6LBG8_9AGAM</name>
<sequence length="960" mass="108003">MATNPQQPKERDGVVTTLNVFIEAFTLAKEISSITPAKAVFGSAAVILTTIKVRCFLFHATASLQLTCVIQEFFANEQDYIELGQNCVEIGCVLDRGTQGKGAEHLSQLVRDAINRLETTVAEIESKVKEQSKRNAASRLLHAKNDKEKIAGWSSDLNKILQIFNTELAIDTNVAVSSVYNLVSGIHKIVSGTHDIVLDTKNAVSKSHNLLSAIHQTMVKQQEASDGQSPPAHASARGESPPRPPRACFGRDELIETVVDLAEKFEPVALIGAGGIGKTSIALKVLHHDRIKKRFGDNRRFIRCDKFPASLPHFLNRLSEVIGAGIENPKDLTPLEPFLSSKEMILFLDNAESVLDPQGTDAREIYEVVQELSRFNNICLGITSRITTVPPHFKHPTISTLSTEAACDIFYTIYDNGGRSEVISDLIRQLDFHALSITLLATTASHNLWDYTRLAEEWNVQRAQVLQTDYNESLAATIELSLASPTFCNLGPHARDLLGVVAFFPQGINEKNLDWLFSTIPNRKNIFNKFCVLSLTSRSNNFITMLAPIRDHLRPQDPSLSPLLCVTKDHYFTRLSVFVNPGEPGFEEARWIVFEDVNSEHLLDVFTSIDTNSDVVWDAFVGFMRHLYWHKRRYTVLGPRVEGLADDHHSKPTCLIWLARLSYILGNYSEQKRLLSQALKLVREREDDPQVAETLFNLSDANQALGLHDEGIQQTKEALGIFERLGYTMKQAACWVDLSRLFHLERRLDEAEEAALHAIDLLPEKGQEFKLCQTHRILGEIHEAKREKEKAIDHFEKAFGIASTFGWRDQLFWNHYSLAGLFTREDEFDKAHSHIDQAKSHAADDPFKLGRAMEWKAYIFYRQNQLEDALSDALGALEIYEKLGASTAIVDCKIFLEKIEQAVAVVQDVQQLPLQVTDPISRSWTQHPLSPFLSLVFPNAIFDCTADPLLRRFIPGCLLY</sequence>
<proteinExistence type="predicted"/>
<dbReference type="AlphaFoldDB" id="A0A9P6LBG8"/>
<dbReference type="InterPro" id="IPR027417">
    <property type="entry name" value="P-loop_NTPase"/>
</dbReference>
<dbReference type="GO" id="GO:0007166">
    <property type="term" value="P:cell surface receptor signaling pathway"/>
    <property type="evidence" value="ECO:0007669"/>
    <property type="project" value="InterPro"/>
</dbReference>
<dbReference type="Gene3D" id="3.40.50.300">
    <property type="entry name" value="P-loop containing nucleotide triphosphate hydrolases"/>
    <property type="match status" value="1"/>
</dbReference>
<dbReference type="Gene3D" id="1.20.930.20">
    <property type="entry name" value="Adaptor protein Cbl, N-terminal domain"/>
    <property type="match status" value="1"/>
</dbReference>
<reference evidence="2" key="2">
    <citation type="submission" date="2020-11" db="EMBL/GenBank/DDBJ databases">
        <authorList>
            <consortium name="DOE Joint Genome Institute"/>
            <person name="Kuo A."/>
            <person name="Miyauchi S."/>
            <person name="Kiss E."/>
            <person name="Drula E."/>
            <person name="Kohler A."/>
            <person name="Sanchez-Garcia M."/>
            <person name="Andreopoulos B."/>
            <person name="Barry K.W."/>
            <person name="Bonito G."/>
            <person name="Buee M."/>
            <person name="Carver A."/>
            <person name="Chen C."/>
            <person name="Cichocki N."/>
            <person name="Clum A."/>
            <person name="Culley D."/>
            <person name="Crous P.W."/>
            <person name="Fauchery L."/>
            <person name="Girlanda M."/>
            <person name="Hayes R."/>
            <person name="Keri Z."/>
            <person name="Labutti K."/>
            <person name="Lipzen A."/>
            <person name="Lombard V."/>
            <person name="Magnuson J."/>
            <person name="Maillard F."/>
            <person name="Morin E."/>
            <person name="Murat C."/>
            <person name="Nolan M."/>
            <person name="Ohm R."/>
            <person name="Pangilinan J."/>
            <person name="Pereira M."/>
            <person name="Perotto S."/>
            <person name="Peter M."/>
            <person name="Riley R."/>
            <person name="Sitrit Y."/>
            <person name="Stielow B."/>
            <person name="Szollosi G."/>
            <person name="Zifcakova L."/>
            <person name="Stursova M."/>
            <person name="Spatafora J.W."/>
            <person name="Tedersoo L."/>
            <person name="Vaario L.-M."/>
            <person name="Yamada A."/>
            <person name="Yan M."/>
            <person name="Wang P."/>
            <person name="Xu J."/>
            <person name="Bruns T."/>
            <person name="Baldrian P."/>
            <person name="Vilgalys R."/>
            <person name="Henrissat B."/>
            <person name="Grigoriev I.V."/>
            <person name="Hibbett D."/>
            <person name="Nagy L.G."/>
            <person name="Martin F.M."/>
        </authorList>
    </citation>
    <scope>NUCLEOTIDE SEQUENCE</scope>
    <source>
        <strain evidence="2">UH-Tt-Lm1</strain>
    </source>
</reference>
<keyword evidence="3" id="KW-1185">Reference proteome</keyword>
<feature type="compositionally biased region" description="Polar residues" evidence="1">
    <location>
        <begin position="219"/>
        <end position="228"/>
    </location>
</feature>
<comment type="caution">
    <text evidence="2">The sequence shown here is derived from an EMBL/GenBank/DDBJ whole genome shotgun (WGS) entry which is preliminary data.</text>
</comment>
<dbReference type="InterPro" id="IPR036537">
    <property type="entry name" value="Adaptor_Cbl_N_dom_sf"/>
</dbReference>
<organism evidence="2 3">
    <name type="scientific">Thelephora terrestris</name>
    <dbReference type="NCBI Taxonomy" id="56493"/>
    <lineage>
        <taxon>Eukaryota</taxon>
        <taxon>Fungi</taxon>
        <taxon>Dikarya</taxon>
        <taxon>Basidiomycota</taxon>
        <taxon>Agaricomycotina</taxon>
        <taxon>Agaricomycetes</taxon>
        <taxon>Thelephorales</taxon>
        <taxon>Thelephoraceae</taxon>
        <taxon>Thelephora</taxon>
    </lineage>
</organism>
<protein>
    <submittedName>
        <fullName evidence="2">Uncharacterized protein</fullName>
    </submittedName>
</protein>
<dbReference type="InterPro" id="IPR019734">
    <property type="entry name" value="TPR_rpt"/>
</dbReference>
<dbReference type="SUPFAM" id="SSF48452">
    <property type="entry name" value="TPR-like"/>
    <property type="match status" value="2"/>
</dbReference>
<dbReference type="PANTHER" id="PTHR47691:SF3">
    <property type="entry name" value="HTH-TYPE TRANSCRIPTIONAL REGULATOR RV0890C-RELATED"/>
    <property type="match status" value="1"/>
</dbReference>
<dbReference type="OrthoDB" id="1534087at2759"/>
<evidence type="ECO:0000256" key="1">
    <source>
        <dbReference type="SAM" id="MobiDB-lite"/>
    </source>
</evidence>
<gene>
    <name evidence="2" type="ORF">BJ322DRAFT_429364</name>
</gene>
<dbReference type="InterPro" id="IPR011990">
    <property type="entry name" value="TPR-like_helical_dom_sf"/>
</dbReference>
<evidence type="ECO:0000313" key="2">
    <source>
        <dbReference type="EMBL" id="KAF9791151.1"/>
    </source>
</evidence>
<dbReference type="EMBL" id="WIUZ02000002">
    <property type="protein sequence ID" value="KAF9791151.1"/>
    <property type="molecule type" value="Genomic_DNA"/>
</dbReference>
<reference evidence="2" key="1">
    <citation type="journal article" date="2020" name="Nat. Commun.">
        <title>Large-scale genome sequencing of mycorrhizal fungi provides insights into the early evolution of symbiotic traits.</title>
        <authorList>
            <person name="Miyauchi S."/>
            <person name="Kiss E."/>
            <person name="Kuo A."/>
            <person name="Drula E."/>
            <person name="Kohler A."/>
            <person name="Sanchez-Garcia M."/>
            <person name="Morin E."/>
            <person name="Andreopoulos B."/>
            <person name="Barry K.W."/>
            <person name="Bonito G."/>
            <person name="Buee M."/>
            <person name="Carver A."/>
            <person name="Chen C."/>
            <person name="Cichocki N."/>
            <person name="Clum A."/>
            <person name="Culley D."/>
            <person name="Crous P.W."/>
            <person name="Fauchery L."/>
            <person name="Girlanda M."/>
            <person name="Hayes R.D."/>
            <person name="Keri Z."/>
            <person name="LaButti K."/>
            <person name="Lipzen A."/>
            <person name="Lombard V."/>
            <person name="Magnuson J."/>
            <person name="Maillard F."/>
            <person name="Murat C."/>
            <person name="Nolan M."/>
            <person name="Ohm R.A."/>
            <person name="Pangilinan J."/>
            <person name="Pereira M.F."/>
            <person name="Perotto S."/>
            <person name="Peter M."/>
            <person name="Pfister S."/>
            <person name="Riley R."/>
            <person name="Sitrit Y."/>
            <person name="Stielow J.B."/>
            <person name="Szollosi G."/>
            <person name="Zifcakova L."/>
            <person name="Stursova M."/>
            <person name="Spatafora J.W."/>
            <person name="Tedersoo L."/>
            <person name="Vaario L.M."/>
            <person name="Yamada A."/>
            <person name="Yan M."/>
            <person name="Wang P."/>
            <person name="Xu J."/>
            <person name="Bruns T."/>
            <person name="Baldrian P."/>
            <person name="Vilgalys R."/>
            <person name="Dunand C."/>
            <person name="Henrissat B."/>
            <person name="Grigoriev I.V."/>
            <person name="Hibbett D."/>
            <person name="Nagy L.G."/>
            <person name="Martin F.M."/>
        </authorList>
    </citation>
    <scope>NUCLEOTIDE SEQUENCE</scope>
    <source>
        <strain evidence="2">UH-Tt-Lm1</strain>
    </source>
</reference>
<evidence type="ECO:0000313" key="3">
    <source>
        <dbReference type="Proteomes" id="UP000736335"/>
    </source>
</evidence>
<feature type="region of interest" description="Disordered" evidence="1">
    <location>
        <begin position="219"/>
        <end position="247"/>
    </location>
</feature>
<dbReference type="Gene3D" id="1.25.40.10">
    <property type="entry name" value="Tetratricopeptide repeat domain"/>
    <property type="match status" value="1"/>
</dbReference>